<protein>
    <submittedName>
        <fullName evidence="2">Uncharacterized protein</fullName>
    </submittedName>
</protein>
<keyword evidence="3" id="KW-1185">Reference proteome</keyword>
<evidence type="ECO:0000313" key="2">
    <source>
        <dbReference type="EMBL" id="MFD1304714.1"/>
    </source>
</evidence>
<organism evidence="2 3">
    <name type="scientific">Streptomyces kaempferi</name>
    <dbReference type="NCBI Taxonomy" id="333725"/>
    <lineage>
        <taxon>Bacteria</taxon>
        <taxon>Bacillati</taxon>
        <taxon>Actinomycetota</taxon>
        <taxon>Actinomycetes</taxon>
        <taxon>Kitasatosporales</taxon>
        <taxon>Streptomycetaceae</taxon>
        <taxon>Streptomyces</taxon>
    </lineage>
</organism>
<feature type="compositionally biased region" description="Basic and acidic residues" evidence="1">
    <location>
        <begin position="13"/>
        <end position="26"/>
    </location>
</feature>
<accession>A0ABW3X7E9</accession>
<proteinExistence type="predicted"/>
<evidence type="ECO:0000313" key="3">
    <source>
        <dbReference type="Proteomes" id="UP001597058"/>
    </source>
</evidence>
<gene>
    <name evidence="2" type="ORF">ACFQ5X_02520</name>
</gene>
<comment type="caution">
    <text evidence="2">The sequence shown here is derived from an EMBL/GenBank/DDBJ whole genome shotgun (WGS) entry which is preliminary data.</text>
</comment>
<name>A0ABW3X7E9_9ACTN</name>
<evidence type="ECO:0000256" key="1">
    <source>
        <dbReference type="SAM" id="MobiDB-lite"/>
    </source>
</evidence>
<sequence length="75" mass="8015">MTRTRPGSTPARPPDEQSTRTPARADVRLMPIGEPVRPLPLPHEAVPPSAADLFRQHVESLAAQFHTVVAGAGEA</sequence>
<dbReference type="RefSeq" id="WP_381239359.1">
    <property type="nucleotide sequence ID" value="NZ_JBHSKH010000072.1"/>
</dbReference>
<feature type="region of interest" description="Disordered" evidence="1">
    <location>
        <begin position="1"/>
        <end position="26"/>
    </location>
</feature>
<dbReference type="EMBL" id="JBHTMM010000002">
    <property type="protein sequence ID" value="MFD1304714.1"/>
    <property type="molecule type" value="Genomic_DNA"/>
</dbReference>
<reference evidence="3" key="1">
    <citation type="journal article" date="2019" name="Int. J. Syst. Evol. Microbiol.">
        <title>The Global Catalogue of Microorganisms (GCM) 10K type strain sequencing project: providing services to taxonomists for standard genome sequencing and annotation.</title>
        <authorList>
            <consortium name="The Broad Institute Genomics Platform"/>
            <consortium name="The Broad Institute Genome Sequencing Center for Infectious Disease"/>
            <person name="Wu L."/>
            <person name="Ma J."/>
        </authorList>
    </citation>
    <scope>NUCLEOTIDE SEQUENCE [LARGE SCALE GENOMIC DNA]</scope>
    <source>
        <strain evidence="3">CGMCC 4.7020</strain>
    </source>
</reference>
<dbReference type="Proteomes" id="UP001597058">
    <property type="component" value="Unassembled WGS sequence"/>
</dbReference>